<protein>
    <recommendedName>
        <fullName evidence="4">PrgI family protein</fullName>
    </recommendedName>
</protein>
<sequence length="125" mass="13909">MSFKLTGPDHWRYRYAARFLGSRLMLALQVLLVGAFLAALFLQRPAIMVAGMIVAAPFIIPAAGLGCWRCNYNLLRRYRGSGSIEHGDSWTGEPDTVGMLNRIPNRCPKCQATILTEEPLEVRTA</sequence>
<keyword evidence="1" id="KW-0812">Transmembrane</keyword>
<evidence type="ECO:0000256" key="1">
    <source>
        <dbReference type="SAM" id="Phobius"/>
    </source>
</evidence>
<evidence type="ECO:0008006" key="4">
    <source>
        <dbReference type="Google" id="ProtNLM"/>
    </source>
</evidence>
<keyword evidence="1" id="KW-1133">Transmembrane helix</keyword>
<dbReference type="Proteomes" id="UP001424459">
    <property type="component" value="Unassembled WGS sequence"/>
</dbReference>
<accession>A0ABP7UDS6</accession>
<dbReference type="RefSeq" id="WP_344696998.1">
    <property type="nucleotide sequence ID" value="NZ_BAABBR010000001.1"/>
</dbReference>
<organism evidence="2 3">
    <name type="scientific">Sphingomonas rosea</name>
    <dbReference type="NCBI Taxonomy" id="335605"/>
    <lineage>
        <taxon>Bacteria</taxon>
        <taxon>Pseudomonadati</taxon>
        <taxon>Pseudomonadota</taxon>
        <taxon>Alphaproteobacteria</taxon>
        <taxon>Sphingomonadales</taxon>
        <taxon>Sphingomonadaceae</taxon>
        <taxon>Sphingomonas</taxon>
    </lineage>
</organism>
<keyword evidence="3" id="KW-1185">Reference proteome</keyword>
<reference evidence="3" key="1">
    <citation type="journal article" date="2019" name="Int. J. Syst. Evol. Microbiol.">
        <title>The Global Catalogue of Microorganisms (GCM) 10K type strain sequencing project: providing services to taxonomists for standard genome sequencing and annotation.</title>
        <authorList>
            <consortium name="The Broad Institute Genomics Platform"/>
            <consortium name="The Broad Institute Genome Sequencing Center for Infectious Disease"/>
            <person name="Wu L."/>
            <person name="Ma J."/>
        </authorList>
    </citation>
    <scope>NUCLEOTIDE SEQUENCE [LARGE SCALE GENOMIC DNA]</scope>
    <source>
        <strain evidence="3">JCM 17564</strain>
    </source>
</reference>
<evidence type="ECO:0000313" key="2">
    <source>
        <dbReference type="EMBL" id="GAA4039668.1"/>
    </source>
</evidence>
<name>A0ABP7UDS6_9SPHN</name>
<evidence type="ECO:0000313" key="3">
    <source>
        <dbReference type="Proteomes" id="UP001424459"/>
    </source>
</evidence>
<comment type="caution">
    <text evidence="2">The sequence shown here is derived from an EMBL/GenBank/DDBJ whole genome shotgun (WGS) entry which is preliminary data.</text>
</comment>
<keyword evidence="1" id="KW-0472">Membrane</keyword>
<gene>
    <name evidence="2" type="ORF">GCM10022281_20660</name>
</gene>
<proteinExistence type="predicted"/>
<feature type="transmembrane region" description="Helical" evidence="1">
    <location>
        <begin position="47"/>
        <end position="68"/>
    </location>
</feature>
<feature type="transmembrane region" description="Helical" evidence="1">
    <location>
        <begin position="20"/>
        <end position="41"/>
    </location>
</feature>
<dbReference type="EMBL" id="BAABBR010000001">
    <property type="protein sequence ID" value="GAA4039668.1"/>
    <property type="molecule type" value="Genomic_DNA"/>
</dbReference>